<evidence type="ECO:0000313" key="6">
    <source>
        <dbReference type="Proteomes" id="UP000184516"/>
    </source>
</evidence>
<keyword evidence="6" id="KW-1185">Reference proteome</keyword>
<dbReference type="PANTHER" id="PTHR42852">
    <property type="entry name" value="THIOL:DISULFIDE INTERCHANGE PROTEIN DSBE"/>
    <property type="match status" value="1"/>
</dbReference>
<dbReference type="CDD" id="cd02966">
    <property type="entry name" value="TlpA_like_family"/>
    <property type="match status" value="1"/>
</dbReference>
<dbReference type="InterPro" id="IPR017937">
    <property type="entry name" value="Thioredoxin_CS"/>
</dbReference>
<dbReference type="Proteomes" id="UP000184516">
    <property type="component" value="Unassembled WGS sequence"/>
</dbReference>
<dbReference type="InterPro" id="IPR050553">
    <property type="entry name" value="Thioredoxin_ResA/DsbE_sf"/>
</dbReference>
<dbReference type="SUPFAM" id="SSF52833">
    <property type="entry name" value="Thioredoxin-like"/>
    <property type="match status" value="1"/>
</dbReference>
<evidence type="ECO:0000256" key="2">
    <source>
        <dbReference type="ARBA" id="ARBA00022748"/>
    </source>
</evidence>
<comment type="subcellular location">
    <subcellularLocation>
        <location evidence="1">Cell envelope</location>
    </subcellularLocation>
</comment>
<reference evidence="6" key="1">
    <citation type="submission" date="2016-11" db="EMBL/GenBank/DDBJ databases">
        <authorList>
            <person name="Varghese N."/>
            <person name="Submissions S."/>
        </authorList>
    </citation>
    <scope>NUCLEOTIDE SEQUENCE [LARGE SCALE GENOMIC DNA]</scope>
    <source>
        <strain evidence="6">DSM 19978</strain>
    </source>
</reference>
<organism evidence="5 6">
    <name type="scientific">Flavobacterium fluvii</name>
    <dbReference type="NCBI Taxonomy" id="468056"/>
    <lineage>
        <taxon>Bacteria</taxon>
        <taxon>Pseudomonadati</taxon>
        <taxon>Bacteroidota</taxon>
        <taxon>Flavobacteriia</taxon>
        <taxon>Flavobacteriales</taxon>
        <taxon>Flavobacteriaceae</taxon>
        <taxon>Flavobacterium</taxon>
    </lineage>
</organism>
<dbReference type="RefSeq" id="WP_073370753.1">
    <property type="nucleotide sequence ID" value="NZ_FQWB01000004.1"/>
</dbReference>
<keyword evidence="2" id="KW-0201">Cytochrome c-type biogenesis</keyword>
<evidence type="ECO:0000256" key="1">
    <source>
        <dbReference type="ARBA" id="ARBA00004196"/>
    </source>
</evidence>
<dbReference type="PROSITE" id="PS51352">
    <property type="entry name" value="THIOREDOXIN_2"/>
    <property type="match status" value="1"/>
</dbReference>
<protein>
    <submittedName>
        <fullName evidence="5">Peroxiredoxin</fullName>
    </submittedName>
</protein>
<evidence type="ECO:0000313" key="5">
    <source>
        <dbReference type="EMBL" id="SHG42877.1"/>
    </source>
</evidence>
<dbReference type="PANTHER" id="PTHR42852:SF17">
    <property type="entry name" value="THIOREDOXIN-LIKE PROTEIN HI_1115"/>
    <property type="match status" value="1"/>
</dbReference>
<dbReference type="PROSITE" id="PS00194">
    <property type="entry name" value="THIOREDOXIN_1"/>
    <property type="match status" value="1"/>
</dbReference>
<evidence type="ECO:0000259" key="4">
    <source>
        <dbReference type="PROSITE" id="PS51352"/>
    </source>
</evidence>
<dbReference type="OrthoDB" id="9815205at2"/>
<dbReference type="GO" id="GO:0016491">
    <property type="term" value="F:oxidoreductase activity"/>
    <property type="evidence" value="ECO:0007669"/>
    <property type="project" value="InterPro"/>
</dbReference>
<sequence>MKKLFLFILAISCNYGFCQDSNEDFMKTSVVQLKQTAPEFSFTTSDGKTANLSDYKGKVILINFFATWCGPCMQEMPLIENEIWNKLKDNPNFVLLSLGRDHSQAEIDKFIAQKKFTFPIYADKGKIVYSLFAKQYIPRNYLIDKNGKVVYASTGFTMEEFEDLKATIDKLLKK</sequence>
<dbReference type="InterPro" id="IPR036249">
    <property type="entry name" value="Thioredoxin-like_sf"/>
</dbReference>
<dbReference type="Gene3D" id="3.40.30.10">
    <property type="entry name" value="Glutaredoxin"/>
    <property type="match status" value="1"/>
</dbReference>
<dbReference type="AlphaFoldDB" id="A0A1M5JQN7"/>
<dbReference type="GO" id="GO:0017004">
    <property type="term" value="P:cytochrome complex assembly"/>
    <property type="evidence" value="ECO:0007669"/>
    <property type="project" value="UniProtKB-KW"/>
</dbReference>
<dbReference type="GO" id="GO:0030313">
    <property type="term" value="C:cell envelope"/>
    <property type="evidence" value="ECO:0007669"/>
    <property type="project" value="UniProtKB-SubCell"/>
</dbReference>
<evidence type="ECO:0000256" key="3">
    <source>
        <dbReference type="ARBA" id="ARBA00023284"/>
    </source>
</evidence>
<dbReference type="EMBL" id="FQWB01000004">
    <property type="protein sequence ID" value="SHG42877.1"/>
    <property type="molecule type" value="Genomic_DNA"/>
</dbReference>
<gene>
    <name evidence="5" type="ORF">SAMN05443549_10436</name>
</gene>
<accession>A0A1M5JQN7</accession>
<dbReference type="InterPro" id="IPR013740">
    <property type="entry name" value="Redoxin"/>
</dbReference>
<proteinExistence type="predicted"/>
<name>A0A1M5JQN7_9FLAO</name>
<feature type="domain" description="Thioredoxin" evidence="4">
    <location>
        <begin position="31"/>
        <end position="173"/>
    </location>
</feature>
<dbReference type="InterPro" id="IPR013766">
    <property type="entry name" value="Thioredoxin_domain"/>
</dbReference>
<keyword evidence="3" id="KW-0676">Redox-active center</keyword>
<dbReference type="Pfam" id="PF08534">
    <property type="entry name" value="Redoxin"/>
    <property type="match status" value="1"/>
</dbReference>